<feature type="transmembrane region" description="Helical" evidence="1">
    <location>
        <begin position="12"/>
        <end position="34"/>
    </location>
</feature>
<sequence length="80" mass="8929">MEAQKEKVKPREWLYIIFIIILLQFIVQAAAWLYGGNDGALGYISFAGTVVSIILAVLAIVYSYIQSLSQLHRLAVKLTS</sequence>
<name>A0ABV4LZZ0_VIBSP</name>
<proteinExistence type="predicted"/>
<keyword evidence="1" id="KW-0812">Transmembrane</keyword>
<protein>
    <submittedName>
        <fullName evidence="2">Uncharacterized protein</fullName>
    </submittedName>
</protein>
<comment type="caution">
    <text evidence="2">The sequence shown here is derived from an EMBL/GenBank/DDBJ whole genome shotgun (WGS) entry which is preliminary data.</text>
</comment>
<reference evidence="2 3" key="1">
    <citation type="submission" date="2024-06" db="EMBL/GenBank/DDBJ databases">
        <authorList>
            <person name="Steensen K."/>
            <person name="Seneca J."/>
            <person name="Bartlau N."/>
            <person name="Yu A.X."/>
            <person name="Polz M.F."/>
        </authorList>
    </citation>
    <scope>NUCLEOTIDE SEQUENCE [LARGE SCALE GENOMIC DNA]</scope>
    <source>
        <strain evidence="2 3">1F145</strain>
    </source>
</reference>
<keyword evidence="1" id="KW-0472">Membrane</keyword>
<accession>A0ABV4LZZ0</accession>
<dbReference type="EMBL" id="JBGOOW010000076">
    <property type="protein sequence ID" value="MEZ8183993.1"/>
    <property type="molecule type" value="Genomic_DNA"/>
</dbReference>
<evidence type="ECO:0000256" key="1">
    <source>
        <dbReference type="SAM" id="Phobius"/>
    </source>
</evidence>
<evidence type="ECO:0000313" key="2">
    <source>
        <dbReference type="EMBL" id="MEZ8183993.1"/>
    </source>
</evidence>
<dbReference type="Proteomes" id="UP001569200">
    <property type="component" value="Unassembled WGS sequence"/>
</dbReference>
<dbReference type="RefSeq" id="WP_371691480.1">
    <property type="nucleotide sequence ID" value="NZ_JBGONW010000128.1"/>
</dbReference>
<feature type="transmembrane region" description="Helical" evidence="1">
    <location>
        <begin position="40"/>
        <end position="65"/>
    </location>
</feature>
<keyword evidence="1" id="KW-1133">Transmembrane helix</keyword>
<evidence type="ECO:0000313" key="3">
    <source>
        <dbReference type="Proteomes" id="UP001569200"/>
    </source>
</evidence>
<gene>
    <name evidence="2" type="ORF">ACED33_25335</name>
</gene>
<organism evidence="2 3">
    <name type="scientific">Vibrio splendidus</name>
    <dbReference type="NCBI Taxonomy" id="29497"/>
    <lineage>
        <taxon>Bacteria</taxon>
        <taxon>Pseudomonadati</taxon>
        <taxon>Pseudomonadota</taxon>
        <taxon>Gammaproteobacteria</taxon>
        <taxon>Vibrionales</taxon>
        <taxon>Vibrionaceae</taxon>
        <taxon>Vibrio</taxon>
    </lineage>
</organism>
<keyword evidence="3" id="KW-1185">Reference proteome</keyword>